<reference evidence="3 4" key="1">
    <citation type="submission" date="2015-02" db="EMBL/GenBank/DDBJ databases">
        <title>Nostoc linckia genome annotation.</title>
        <authorList>
            <person name="Zhou Z."/>
        </authorList>
    </citation>
    <scope>NUCLEOTIDE SEQUENCE [LARGE SCALE GENOMIC DNA]</scope>
    <source>
        <strain evidence="4">z8</strain>
    </source>
</reference>
<dbReference type="Proteomes" id="UP000222310">
    <property type="component" value="Unassembled WGS sequence"/>
</dbReference>
<comment type="caution">
    <text evidence="3">The sequence shown here is derived from an EMBL/GenBank/DDBJ whole genome shotgun (WGS) entry which is preliminary data.</text>
</comment>
<organism evidence="3 4">
    <name type="scientific">Nostoc linckia z8</name>
    <dbReference type="NCBI Taxonomy" id="1628746"/>
    <lineage>
        <taxon>Bacteria</taxon>
        <taxon>Bacillati</taxon>
        <taxon>Cyanobacteriota</taxon>
        <taxon>Cyanophyceae</taxon>
        <taxon>Nostocales</taxon>
        <taxon>Nostocaceae</taxon>
        <taxon>Nostoc</taxon>
    </lineage>
</organism>
<evidence type="ECO:0000313" key="4">
    <source>
        <dbReference type="Proteomes" id="UP000222310"/>
    </source>
</evidence>
<feature type="domain" description="Activator of Hsp90 ATPase homologue 1/2-like C-terminal" evidence="2">
    <location>
        <begin position="23"/>
        <end position="162"/>
    </location>
</feature>
<name>A0A9Q5ZEX2_NOSLI</name>
<dbReference type="Gene3D" id="3.30.530.20">
    <property type="match status" value="2"/>
</dbReference>
<sequence length="331" mass="37887">MLKQNDFASSESERKIVITRVFNAPRELVFKAWTEPKHIAQWWGPKGFTTRVTELDFRPGGRSRYVMTGPDGTEYPVKGVFREIVPPERIVSTDEFDEGFEQVINVELPQGIVMTAIFEDLDGKTKLTLEIVHESASDRRKHEEMGVVAGWNSTFDCLDEFLAQQIEQQHNGFTLTLPSDREIFITRILNAPRRLVFEVWTQPEHVKRWFGGCSTMTMTVCEIDLRVGGSWRYVLHDSSNGNDHGFSGEYREIVPPERLVSTERYEPVPNSDSLNTLTLTEEEGKTILHIHIQHQSKEQRDGHLQSGMEVGLRQTLNRLEELLQSISTVSG</sequence>
<dbReference type="AlphaFoldDB" id="A0A9Q5ZEX2"/>
<feature type="domain" description="Activator of Hsp90 ATPase homologue 1/2-like C-terminal" evidence="2">
    <location>
        <begin position="190"/>
        <end position="323"/>
    </location>
</feature>
<evidence type="ECO:0000259" key="2">
    <source>
        <dbReference type="Pfam" id="PF08327"/>
    </source>
</evidence>
<dbReference type="SUPFAM" id="SSF55961">
    <property type="entry name" value="Bet v1-like"/>
    <property type="match status" value="2"/>
</dbReference>
<dbReference type="InterPro" id="IPR013538">
    <property type="entry name" value="ASHA1/2-like_C"/>
</dbReference>
<comment type="similarity">
    <text evidence="1">Belongs to the AHA1 family.</text>
</comment>
<dbReference type="GeneID" id="57095340"/>
<accession>A0A9Q5ZEX2</accession>
<evidence type="ECO:0000256" key="1">
    <source>
        <dbReference type="ARBA" id="ARBA00006817"/>
    </source>
</evidence>
<dbReference type="CDD" id="cd07826">
    <property type="entry name" value="SRPBCC_CalC_Aha1-like_9"/>
    <property type="match status" value="1"/>
</dbReference>
<gene>
    <name evidence="3" type="ORF">VF08_07075</name>
</gene>
<proteinExistence type="inferred from homology"/>
<dbReference type="EMBL" id="LAHD01000014">
    <property type="protein sequence ID" value="PHK05549.1"/>
    <property type="molecule type" value="Genomic_DNA"/>
</dbReference>
<dbReference type="PANTHER" id="PTHR36929:SF5">
    <property type="entry name" value="BLR6751 PROTEIN"/>
    <property type="match status" value="1"/>
</dbReference>
<dbReference type="RefSeq" id="WP_099067229.1">
    <property type="nucleotide sequence ID" value="NZ_LAHD01000014.1"/>
</dbReference>
<dbReference type="Pfam" id="PF08327">
    <property type="entry name" value="AHSA1"/>
    <property type="match status" value="2"/>
</dbReference>
<dbReference type="InterPro" id="IPR023393">
    <property type="entry name" value="START-like_dom_sf"/>
</dbReference>
<dbReference type="PANTHER" id="PTHR36929">
    <property type="entry name" value="ATTACHMENT SUBUNIT, PUTATIVE-RELATED"/>
    <property type="match status" value="1"/>
</dbReference>
<evidence type="ECO:0000313" key="3">
    <source>
        <dbReference type="EMBL" id="PHK05549.1"/>
    </source>
</evidence>
<protein>
    <recommendedName>
        <fullName evidence="2">Activator of Hsp90 ATPase homologue 1/2-like C-terminal domain-containing protein</fullName>
    </recommendedName>
</protein>